<proteinExistence type="predicted"/>
<evidence type="ECO:0000313" key="3">
    <source>
        <dbReference type="Proteomes" id="UP000886597"/>
    </source>
</evidence>
<keyword evidence="4" id="KW-1185">Reference proteome</keyword>
<reference evidence="2" key="1">
    <citation type="submission" date="2019-08" db="EMBL/GenBank/DDBJ databases">
        <authorList>
            <person name="Ishikawa M."/>
            <person name="Suzuki T."/>
            <person name="Matsutani M."/>
        </authorList>
    </citation>
    <scope>NUCLEOTIDE SEQUENCE</scope>
    <source>
        <strain evidence="2">7C1</strain>
        <strain evidence="1">8C4</strain>
    </source>
</reference>
<dbReference type="Gene3D" id="3.40.50.1970">
    <property type="match status" value="1"/>
</dbReference>
<evidence type="ECO:0000313" key="2">
    <source>
        <dbReference type="EMBL" id="GEQ53936.1"/>
    </source>
</evidence>
<accession>A0AAN4UBC4</accession>
<dbReference type="RefSeq" id="WP_202583666.1">
    <property type="nucleotide sequence ID" value="NZ_BKBO01000008.1"/>
</dbReference>
<protein>
    <recommendedName>
        <fullName evidence="5">3-dehydroquinate synthase domain-containing protein</fullName>
    </recommendedName>
</protein>
<dbReference type="EMBL" id="BKBO01000008">
    <property type="protein sequence ID" value="GEQ48858.1"/>
    <property type="molecule type" value="Genomic_DNA"/>
</dbReference>
<dbReference type="Proteomes" id="UP000886597">
    <property type="component" value="Unassembled WGS sequence"/>
</dbReference>
<reference evidence="2" key="2">
    <citation type="journal article" date="2020" name="Int. Dairy J.">
        <title>Lactic acid bacterial diversity in Brie cheese focusing on salt concentration and pH of isolation medium and characterisation of halophilic and alkaliphilic lactic acid bacterial isolates.</title>
        <authorList>
            <person name="Unno R."/>
            <person name="Matsutani M."/>
            <person name="Suzuki T."/>
            <person name="Kodama K."/>
            <person name="Matsushita H."/>
            <person name="Yamasato K."/>
            <person name="Koizumi Y."/>
            <person name="Ishikawa M."/>
        </authorList>
    </citation>
    <scope>NUCLEOTIDE SEQUENCE</scope>
    <source>
        <strain evidence="2">7C1</strain>
        <strain evidence="1">8C4</strain>
    </source>
</reference>
<dbReference type="SUPFAM" id="SSF56796">
    <property type="entry name" value="Dehydroquinate synthase-like"/>
    <property type="match status" value="1"/>
</dbReference>
<dbReference type="Proteomes" id="UP000886607">
    <property type="component" value="Unassembled WGS sequence"/>
</dbReference>
<dbReference type="EMBL" id="BKBQ01000009">
    <property type="protein sequence ID" value="GEQ53936.1"/>
    <property type="molecule type" value="Genomic_DNA"/>
</dbReference>
<sequence>MQLTYQRQDLTTQVIYGELLARSIREALPADKHVIILTNQRYYDQFFQKIQQAFPHSFIDWYICRNQLYCNHLEELTEFLQFLGGFPQSNEYLFVAFGNEGVVQLTGFLQKTVLHSGEFWVIPTSLRSFFSALAENCTICKEPYNELLQQKNLPEYIFLDQSIVQKQADGKLIDLQMFLQAGLVSDYSFLQLLFKNFPTKKQLQTTSFIAFIEHAVQLYESNAPAITSYGTTFEKAFYLTENGHLLSAHMKRFLGLLLHLFWNLAINGSAFQIENFMIWLKTLGYPIELPEQLLIGEYLENVLTLQEGRKLLVLSEIGKIGESQAADEKTVIKAINHYQKIISEI</sequence>
<evidence type="ECO:0000313" key="1">
    <source>
        <dbReference type="EMBL" id="GEQ48858.1"/>
    </source>
</evidence>
<dbReference type="AlphaFoldDB" id="A0AAN4UBC4"/>
<gene>
    <name evidence="1" type="ORF">TK11N_07100</name>
    <name evidence="2" type="ORF">TK2N_07800</name>
</gene>
<evidence type="ECO:0008006" key="5">
    <source>
        <dbReference type="Google" id="ProtNLM"/>
    </source>
</evidence>
<name>A0AAN4UBC4_9ENTE</name>
<evidence type="ECO:0000313" key="4">
    <source>
        <dbReference type="Proteomes" id="UP000886607"/>
    </source>
</evidence>
<organism evidence="2 3">
    <name type="scientific">Tetragenococcus koreensis</name>
    <dbReference type="NCBI Taxonomy" id="290335"/>
    <lineage>
        <taxon>Bacteria</taxon>
        <taxon>Bacillati</taxon>
        <taxon>Bacillota</taxon>
        <taxon>Bacilli</taxon>
        <taxon>Lactobacillales</taxon>
        <taxon>Enterococcaceae</taxon>
        <taxon>Tetragenococcus</taxon>
    </lineage>
</organism>
<comment type="caution">
    <text evidence="2">The sequence shown here is derived from an EMBL/GenBank/DDBJ whole genome shotgun (WGS) entry which is preliminary data.</text>
</comment>